<dbReference type="InterPro" id="IPR051291">
    <property type="entry name" value="CIMAP"/>
</dbReference>
<feature type="compositionally biased region" description="Polar residues" evidence="1">
    <location>
        <begin position="1"/>
        <end position="11"/>
    </location>
</feature>
<feature type="compositionally biased region" description="Basic and acidic residues" evidence="1">
    <location>
        <begin position="112"/>
        <end position="125"/>
    </location>
</feature>
<name>Q22UQ0_TETTS</name>
<feature type="compositionally biased region" description="Low complexity" evidence="1">
    <location>
        <begin position="72"/>
        <end position="83"/>
    </location>
</feature>
<feature type="region of interest" description="Disordered" evidence="1">
    <location>
        <begin position="1"/>
        <end position="83"/>
    </location>
</feature>
<dbReference type="Pfam" id="PF07004">
    <property type="entry name" value="SHIPPO-rpt"/>
    <property type="match status" value="4"/>
</dbReference>
<feature type="compositionally biased region" description="Polar residues" evidence="1">
    <location>
        <begin position="38"/>
        <end position="49"/>
    </location>
</feature>
<dbReference type="PANTHER" id="PTHR21580:SF60">
    <property type="entry name" value="SPERM-TAIL PG-RICH REPEAT-CONTAINING PROTEIN 2"/>
    <property type="match status" value="1"/>
</dbReference>
<dbReference type="InterPro" id="IPR010736">
    <property type="entry name" value="SHIPPO-rpt"/>
</dbReference>
<dbReference type="AlphaFoldDB" id="Q22UQ0"/>
<keyword evidence="3" id="KW-1185">Reference proteome</keyword>
<dbReference type="KEGG" id="tet:TTHERM_00550740"/>
<protein>
    <submittedName>
        <fullName evidence="2">Sperm-tail PG-rich repeat protein</fullName>
    </submittedName>
</protein>
<dbReference type="RefSeq" id="XP_001009165.2">
    <property type="nucleotide sequence ID" value="XM_001009165.2"/>
</dbReference>
<gene>
    <name evidence="2" type="ORF">TTHERM_00550740</name>
</gene>
<accession>Q22UQ0</accession>
<dbReference type="GeneID" id="7834458"/>
<dbReference type="EMBL" id="GG662828">
    <property type="protein sequence ID" value="EAR88920.2"/>
    <property type="molecule type" value="Genomic_DNA"/>
</dbReference>
<sequence>MSIPQEIQQKLPTMPIYIQQTKKSKQKNVESDRYSFYDPQQSQESQQFYDIQPKRALRSRDVSAGSNDFTKSKQSSSYRSISIDNKFPGPGTYMPNYDSIFPNSSRSTIPRSPRELSKHEKKPDPCEYNPNQADIYRRKNSGNTKFSLDKRKFFTIKTEYDLGPGQYNLDSSFTPNKSLSSVKQISFTKSDRNLTNLPLSEEPGPGQYNPQKQQLYKNTVFSQARLDDKTSMYAIHQVNPGVGTYNVELNQQQKQSPRAVFSSEKRFYVQEKAIPAPNAYHIPSKFDSYIRRENSFHHKLNSSKDNLNDFQIQEDQINLQDKTKQQKLFQIKSIALKHKKKQQLSYEATKN</sequence>
<dbReference type="HOGENOM" id="CLU_825106_0_0_1"/>
<reference evidence="3" key="1">
    <citation type="journal article" date="2006" name="PLoS Biol.">
        <title>Macronuclear genome sequence of the ciliate Tetrahymena thermophila, a model eukaryote.</title>
        <authorList>
            <person name="Eisen J.A."/>
            <person name="Coyne R.S."/>
            <person name="Wu M."/>
            <person name="Wu D."/>
            <person name="Thiagarajan M."/>
            <person name="Wortman J.R."/>
            <person name="Badger J.H."/>
            <person name="Ren Q."/>
            <person name="Amedeo P."/>
            <person name="Jones K.M."/>
            <person name="Tallon L.J."/>
            <person name="Delcher A.L."/>
            <person name="Salzberg S.L."/>
            <person name="Silva J.C."/>
            <person name="Haas B.J."/>
            <person name="Majoros W.H."/>
            <person name="Farzad M."/>
            <person name="Carlton J.M."/>
            <person name="Smith R.K. Jr."/>
            <person name="Garg J."/>
            <person name="Pearlman R.E."/>
            <person name="Karrer K.M."/>
            <person name="Sun L."/>
            <person name="Manning G."/>
            <person name="Elde N.C."/>
            <person name="Turkewitz A.P."/>
            <person name="Asai D.J."/>
            <person name="Wilkes D.E."/>
            <person name="Wang Y."/>
            <person name="Cai H."/>
            <person name="Collins K."/>
            <person name="Stewart B.A."/>
            <person name="Lee S.R."/>
            <person name="Wilamowska K."/>
            <person name="Weinberg Z."/>
            <person name="Ruzzo W.L."/>
            <person name="Wloga D."/>
            <person name="Gaertig J."/>
            <person name="Frankel J."/>
            <person name="Tsao C.-C."/>
            <person name="Gorovsky M.A."/>
            <person name="Keeling P.J."/>
            <person name="Waller R.F."/>
            <person name="Patron N.J."/>
            <person name="Cherry J.M."/>
            <person name="Stover N.A."/>
            <person name="Krieger C.J."/>
            <person name="del Toro C."/>
            <person name="Ryder H.F."/>
            <person name="Williamson S.C."/>
            <person name="Barbeau R.A."/>
            <person name="Hamilton E.P."/>
            <person name="Orias E."/>
        </authorList>
    </citation>
    <scope>NUCLEOTIDE SEQUENCE [LARGE SCALE GENOMIC DNA]</scope>
    <source>
        <strain evidence="3">SB210</strain>
    </source>
</reference>
<feature type="region of interest" description="Disordered" evidence="1">
    <location>
        <begin position="100"/>
        <end position="133"/>
    </location>
</feature>
<evidence type="ECO:0000313" key="2">
    <source>
        <dbReference type="EMBL" id="EAR88920.2"/>
    </source>
</evidence>
<dbReference type="Proteomes" id="UP000009168">
    <property type="component" value="Unassembled WGS sequence"/>
</dbReference>
<evidence type="ECO:0000256" key="1">
    <source>
        <dbReference type="SAM" id="MobiDB-lite"/>
    </source>
</evidence>
<proteinExistence type="predicted"/>
<evidence type="ECO:0000313" key="3">
    <source>
        <dbReference type="Proteomes" id="UP000009168"/>
    </source>
</evidence>
<organism evidence="2 3">
    <name type="scientific">Tetrahymena thermophila (strain SB210)</name>
    <dbReference type="NCBI Taxonomy" id="312017"/>
    <lineage>
        <taxon>Eukaryota</taxon>
        <taxon>Sar</taxon>
        <taxon>Alveolata</taxon>
        <taxon>Ciliophora</taxon>
        <taxon>Intramacronucleata</taxon>
        <taxon>Oligohymenophorea</taxon>
        <taxon>Hymenostomatida</taxon>
        <taxon>Tetrahymenina</taxon>
        <taxon>Tetrahymenidae</taxon>
        <taxon>Tetrahymena</taxon>
    </lineage>
</organism>
<dbReference type="InParanoid" id="Q22UQ0"/>
<feature type="compositionally biased region" description="Polar residues" evidence="1">
    <location>
        <begin position="101"/>
        <end position="110"/>
    </location>
</feature>
<dbReference type="PANTHER" id="PTHR21580">
    <property type="entry name" value="SHIPPO-1-RELATED"/>
    <property type="match status" value="1"/>
</dbReference>